<keyword evidence="11" id="KW-0249">Electron transport</keyword>
<dbReference type="PANTHER" id="PTHR13178:SF0">
    <property type="entry name" value="NADH DEHYDROGENASE [UBIQUINONE] 1 BETA SUBCOMPLEX SUBUNIT 5, MITOCHONDRIAL"/>
    <property type="match status" value="1"/>
</dbReference>
<evidence type="ECO:0000256" key="12">
    <source>
        <dbReference type="ARBA" id="ARBA00022989"/>
    </source>
</evidence>
<keyword evidence="13" id="KW-0496">Mitochondrion</keyword>
<keyword evidence="9" id="KW-0999">Mitochondrion inner membrane</keyword>
<keyword evidence="20" id="KW-1185">Reference proteome</keyword>
<keyword evidence="12 17" id="KW-1133">Transmembrane helix</keyword>
<evidence type="ECO:0000256" key="6">
    <source>
        <dbReference type="ARBA" id="ARBA00022448"/>
    </source>
</evidence>
<comment type="subcellular location">
    <subcellularLocation>
        <location evidence="2">Mitochondrion inner membrane</location>
        <topology evidence="2">Single-pass membrane protein</topology>
    </subcellularLocation>
</comment>
<evidence type="ECO:0000256" key="16">
    <source>
        <dbReference type="ARBA" id="ARBA00032550"/>
    </source>
</evidence>
<keyword evidence="6" id="KW-0813">Transport</keyword>
<evidence type="ECO:0000256" key="2">
    <source>
        <dbReference type="ARBA" id="ARBA00004434"/>
    </source>
</evidence>
<feature type="transmembrane region" description="Helical" evidence="17">
    <location>
        <begin position="85"/>
        <end position="105"/>
    </location>
</feature>
<feature type="signal peptide" evidence="18">
    <location>
        <begin position="1"/>
        <end position="25"/>
    </location>
</feature>
<dbReference type="InterPro" id="IPR019173">
    <property type="entry name" value="NADH_UbQ_OxRdtase_B5_su"/>
</dbReference>
<organism evidence="19 20">
    <name type="scientific">Chelydra serpentina</name>
    <name type="common">Snapping turtle</name>
    <name type="synonym">Testudo serpentina</name>
    <dbReference type="NCBI Taxonomy" id="8475"/>
    <lineage>
        <taxon>Eukaryota</taxon>
        <taxon>Metazoa</taxon>
        <taxon>Chordata</taxon>
        <taxon>Craniata</taxon>
        <taxon>Vertebrata</taxon>
        <taxon>Euteleostomi</taxon>
        <taxon>Archelosauria</taxon>
        <taxon>Testudinata</taxon>
        <taxon>Testudines</taxon>
        <taxon>Cryptodira</taxon>
        <taxon>Durocryptodira</taxon>
        <taxon>Americhelydia</taxon>
        <taxon>Chelydroidea</taxon>
        <taxon>Chelydridae</taxon>
        <taxon>Chelydra</taxon>
    </lineage>
</organism>
<evidence type="ECO:0000256" key="10">
    <source>
        <dbReference type="ARBA" id="ARBA00022946"/>
    </source>
</evidence>
<comment type="function">
    <text evidence="1">Accessory subunit of the mitochondrial membrane respiratory chain NADH dehydrogenase (Complex I), that is believed not to be involved in catalysis. Complex I functions in the transfer of electrons from NADH to the respiratory chain. The immediate electron acceptor for the enzyme is believed to be ubiquinone.</text>
</comment>
<evidence type="ECO:0000256" key="14">
    <source>
        <dbReference type="ARBA" id="ARBA00023136"/>
    </source>
</evidence>
<evidence type="ECO:0000256" key="4">
    <source>
        <dbReference type="ARBA" id="ARBA00011533"/>
    </source>
</evidence>
<evidence type="ECO:0000313" key="19">
    <source>
        <dbReference type="Ensembl" id="ENSCSRP00000005510.1"/>
    </source>
</evidence>
<name>A0A8C3RZL7_CHESE</name>
<reference evidence="19" key="2">
    <citation type="submission" date="2025-09" db="UniProtKB">
        <authorList>
            <consortium name="Ensembl"/>
        </authorList>
    </citation>
    <scope>IDENTIFICATION</scope>
</reference>
<keyword evidence="18" id="KW-0732">Signal</keyword>
<dbReference type="AlphaFoldDB" id="A0A8C3RZL7"/>
<accession>A0A8C3RZL7</accession>
<dbReference type="PANTHER" id="PTHR13178">
    <property type="entry name" value="NADH-UBIQUINONE OXIDOREDUCTASE SGDH SUBUNIT"/>
    <property type="match status" value="1"/>
</dbReference>
<dbReference type="GO" id="GO:0005743">
    <property type="term" value="C:mitochondrial inner membrane"/>
    <property type="evidence" value="ECO:0007669"/>
    <property type="project" value="UniProtKB-SubCell"/>
</dbReference>
<evidence type="ECO:0000256" key="18">
    <source>
        <dbReference type="SAM" id="SignalP"/>
    </source>
</evidence>
<keyword evidence="14 17" id="KW-0472">Membrane</keyword>
<evidence type="ECO:0000256" key="7">
    <source>
        <dbReference type="ARBA" id="ARBA00022660"/>
    </source>
</evidence>
<reference evidence="19" key="1">
    <citation type="submission" date="2025-08" db="UniProtKB">
        <authorList>
            <consortium name="Ensembl"/>
        </authorList>
    </citation>
    <scope>IDENTIFICATION</scope>
</reference>
<evidence type="ECO:0000256" key="8">
    <source>
        <dbReference type="ARBA" id="ARBA00022692"/>
    </source>
</evidence>
<sequence>MASGPASLPVSHMAAMSLLLRAAAALGTRKVLPKAAGRGRVSLLGRNVVSSGIIAPVRHSSDGKRLFAITPTDFYDRRFLNLLKFYILLPGIPIAVFITCVNIFIGEAELAEIPEGYVPEHWEYHKHPITRWIACYLLDPPEKEYEKMLAIVDLEAKKADLRLKELEAHRLMKQRGDGPWYYYDTPDKNLIDHSPKATPDN</sequence>
<keyword evidence="8 17" id="KW-0812">Transmembrane</keyword>
<evidence type="ECO:0000256" key="11">
    <source>
        <dbReference type="ARBA" id="ARBA00022982"/>
    </source>
</evidence>
<dbReference type="Pfam" id="PF09781">
    <property type="entry name" value="NDUF_B5"/>
    <property type="match status" value="1"/>
</dbReference>
<dbReference type="Ensembl" id="ENSCSRT00000005680.1">
    <property type="protein sequence ID" value="ENSCSRP00000005510.1"/>
    <property type="gene ID" value="ENSCSRG00000004152.1"/>
</dbReference>
<dbReference type="Proteomes" id="UP000694403">
    <property type="component" value="Unplaced"/>
</dbReference>
<evidence type="ECO:0000313" key="20">
    <source>
        <dbReference type="Proteomes" id="UP000694403"/>
    </source>
</evidence>
<evidence type="ECO:0000256" key="17">
    <source>
        <dbReference type="SAM" id="Phobius"/>
    </source>
</evidence>
<evidence type="ECO:0000256" key="9">
    <source>
        <dbReference type="ARBA" id="ARBA00022792"/>
    </source>
</evidence>
<feature type="chain" id="PRO_5034830906" description="NADH dehydrogenase [ubiquinone] 1 beta subcomplex subunit 5, mitochondrial" evidence="18">
    <location>
        <begin position="26"/>
        <end position="201"/>
    </location>
</feature>
<evidence type="ECO:0000256" key="5">
    <source>
        <dbReference type="ARBA" id="ARBA00015175"/>
    </source>
</evidence>
<protein>
    <recommendedName>
        <fullName evidence="5">NADH dehydrogenase [ubiquinone] 1 beta subcomplex subunit 5, mitochondrial</fullName>
    </recommendedName>
    <alternativeName>
        <fullName evidence="16">Complex I-SGDH</fullName>
    </alternativeName>
    <alternativeName>
        <fullName evidence="15">NADH-ubiquinone oxidoreductase SGDH subunit</fullName>
    </alternativeName>
</protein>
<evidence type="ECO:0000256" key="3">
    <source>
        <dbReference type="ARBA" id="ARBA00007152"/>
    </source>
</evidence>
<comment type="similarity">
    <text evidence="3">Belongs to the complex I NDUFB5 subunit family.</text>
</comment>
<evidence type="ECO:0000256" key="15">
    <source>
        <dbReference type="ARBA" id="ARBA00032395"/>
    </source>
</evidence>
<evidence type="ECO:0000256" key="13">
    <source>
        <dbReference type="ARBA" id="ARBA00023128"/>
    </source>
</evidence>
<keyword evidence="10" id="KW-0809">Transit peptide</keyword>
<keyword evidence="7" id="KW-0679">Respiratory chain</keyword>
<comment type="subunit">
    <text evidence="4">Complex I is composed of 45 different subunits.</text>
</comment>
<evidence type="ECO:0000256" key="1">
    <source>
        <dbReference type="ARBA" id="ARBA00003195"/>
    </source>
</evidence>
<proteinExistence type="inferred from homology"/>